<dbReference type="Pfam" id="PF02811">
    <property type="entry name" value="PHP"/>
    <property type="match status" value="1"/>
</dbReference>
<evidence type="ECO:0000313" key="10">
    <source>
        <dbReference type="EMBL" id="HIX65514.1"/>
    </source>
</evidence>
<dbReference type="InterPro" id="IPR004013">
    <property type="entry name" value="PHP_dom"/>
</dbReference>
<evidence type="ECO:0000256" key="1">
    <source>
        <dbReference type="ARBA" id="ARBA00004970"/>
    </source>
</evidence>
<comment type="similarity">
    <text evidence="2 8">Belongs to the PHP hydrolase family. HisK subfamily.</text>
</comment>
<gene>
    <name evidence="10" type="ORF">H9736_04625</name>
</gene>
<organism evidence="10 11">
    <name type="scientific">Candidatus Anaerotruncus excrementipullorum</name>
    <dbReference type="NCBI Taxonomy" id="2838465"/>
    <lineage>
        <taxon>Bacteria</taxon>
        <taxon>Bacillati</taxon>
        <taxon>Bacillota</taxon>
        <taxon>Clostridia</taxon>
        <taxon>Eubacteriales</taxon>
        <taxon>Oscillospiraceae</taxon>
        <taxon>Anaerotruncus</taxon>
    </lineage>
</organism>
<evidence type="ECO:0000259" key="9">
    <source>
        <dbReference type="Pfam" id="PF02811"/>
    </source>
</evidence>
<dbReference type="SUPFAM" id="SSF89550">
    <property type="entry name" value="PHP domain-like"/>
    <property type="match status" value="1"/>
</dbReference>
<keyword evidence="5 8" id="KW-0378">Hydrolase</keyword>
<sequence>MYINLFDSHVHSDNSFDAAHSLTFLCEKAVEQGVSGIAVTDHCELRDYHRDHYAQRLAQAAFDVRKCRAVFRGQLSLLFGVELSDLFYDEALAARVLQQFPFDLVLVSQHTDQDGVDCYYVDYHTKTRAEIDAYLRFYFEYLLRVARQGDFDALAHLTYPLRYIQGTHKIPVDLGRYEELIDEILRQLAARGKALEVNTSGLAGELGDTMPPARYLKRFRQLGGEYVTLGSDAHAAERVGAGLQQAMQLLADAGFSYFTVYKGRQPLQLKLI</sequence>
<evidence type="ECO:0000256" key="6">
    <source>
        <dbReference type="ARBA" id="ARBA00023102"/>
    </source>
</evidence>
<evidence type="ECO:0000256" key="7">
    <source>
        <dbReference type="ARBA" id="ARBA00049158"/>
    </source>
</evidence>
<keyword evidence="4 8" id="KW-0028">Amino-acid biosynthesis</keyword>
<comment type="pathway">
    <text evidence="1 8">Amino-acid biosynthesis; L-histidine biosynthesis; L-histidine from 5-phospho-alpha-D-ribose 1-diphosphate: step 8/9.</text>
</comment>
<evidence type="ECO:0000256" key="8">
    <source>
        <dbReference type="RuleBase" id="RU366003"/>
    </source>
</evidence>
<evidence type="ECO:0000256" key="4">
    <source>
        <dbReference type="ARBA" id="ARBA00022605"/>
    </source>
</evidence>
<keyword evidence="6 8" id="KW-0368">Histidine biosynthesis</keyword>
<proteinExistence type="inferred from homology"/>
<name>A0A9D1WQS8_9FIRM</name>
<comment type="catalytic activity">
    <reaction evidence="7 8">
        <text>L-histidinol phosphate + H2O = L-histidinol + phosphate</text>
        <dbReference type="Rhea" id="RHEA:14465"/>
        <dbReference type="ChEBI" id="CHEBI:15377"/>
        <dbReference type="ChEBI" id="CHEBI:43474"/>
        <dbReference type="ChEBI" id="CHEBI:57699"/>
        <dbReference type="ChEBI" id="CHEBI:57980"/>
        <dbReference type="EC" id="3.1.3.15"/>
    </reaction>
</comment>
<dbReference type="PANTHER" id="PTHR21039:SF0">
    <property type="entry name" value="HISTIDINOL-PHOSPHATASE"/>
    <property type="match status" value="1"/>
</dbReference>
<evidence type="ECO:0000256" key="2">
    <source>
        <dbReference type="ARBA" id="ARBA00009152"/>
    </source>
</evidence>
<dbReference type="Gene3D" id="3.20.20.140">
    <property type="entry name" value="Metal-dependent hydrolases"/>
    <property type="match status" value="1"/>
</dbReference>
<dbReference type="InterPro" id="IPR016195">
    <property type="entry name" value="Pol/histidinol_Pase-like"/>
</dbReference>
<reference evidence="10" key="1">
    <citation type="journal article" date="2021" name="PeerJ">
        <title>Extensive microbial diversity within the chicken gut microbiome revealed by metagenomics and culture.</title>
        <authorList>
            <person name="Gilroy R."/>
            <person name="Ravi A."/>
            <person name="Getino M."/>
            <person name="Pursley I."/>
            <person name="Horton D.L."/>
            <person name="Alikhan N.F."/>
            <person name="Baker D."/>
            <person name="Gharbi K."/>
            <person name="Hall N."/>
            <person name="Watson M."/>
            <person name="Adriaenssens E.M."/>
            <person name="Foster-Nyarko E."/>
            <person name="Jarju S."/>
            <person name="Secka A."/>
            <person name="Antonio M."/>
            <person name="Oren A."/>
            <person name="Chaudhuri R.R."/>
            <person name="La Ragione R."/>
            <person name="Hildebrand F."/>
            <person name="Pallen M.J."/>
        </authorList>
    </citation>
    <scope>NUCLEOTIDE SEQUENCE</scope>
    <source>
        <strain evidence="10">CHK188-5543</strain>
    </source>
</reference>
<dbReference type="EMBL" id="DXES01000101">
    <property type="protein sequence ID" value="HIX65514.1"/>
    <property type="molecule type" value="Genomic_DNA"/>
</dbReference>
<dbReference type="GO" id="GO:0000105">
    <property type="term" value="P:L-histidine biosynthetic process"/>
    <property type="evidence" value="ECO:0007669"/>
    <property type="project" value="UniProtKB-UniRule"/>
</dbReference>
<evidence type="ECO:0000256" key="5">
    <source>
        <dbReference type="ARBA" id="ARBA00022801"/>
    </source>
</evidence>
<dbReference type="GO" id="GO:0004401">
    <property type="term" value="F:histidinol-phosphatase activity"/>
    <property type="evidence" value="ECO:0007669"/>
    <property type="project" value="UniProtKB-UniRule"/>
</dbReference>
<dbReference type="InterPro" id="IPR010140">
    <property type="entry name" value="Histidinol_P_phosphatase_HisJ"/>
</dbReference>
<dbReference type="GO" id="GO:0005737">
    <property type="term" value="C:cytoplasm"/>
    <property type="evidence" value="ECO:0007669"/>
    <property type="project" value="TreeGrafter"/>
</dbReference>
<dbReference type="Proteomes" id="UP000886800">
    <property type="component" value="Unassembled WGS sequence"/>
</dbReference>
<dbReference type="AlphaFoldDB" id="A0A9D1WQS8"/>
<comment type="caution">
    <text evidence="10">The sequence shown here is derived from an EMBL/GenBank/DDBJ whole genome shotgun (WGS) entry which is preliminary data.</text>
</comment>
<dbReference type="PANTHER" id="PTHR21039">
    <property type="entry name" value="HISTIDINOL PHOSPHATASE-RELATED"/>
    <property type="match status" value="1"/>
</dbReference>
<feature type="domain" description="PHP" evidence="9">
    <location>
        <begin position="7"/>
        <end position="200"/>
    </location>
</feature>
<dbReference type="NCBIfam" id="TIGR01856">
    <property type="entry name" value="hisJ_fam"/>
    <property type="match status" value="1"/>
</dbReference>
<evidence type="ECO:0000256" key="3">
    <source>
        <dbReference type="ARBA" id="ARBA00013085"/>
    </source>
</evidence>
<reference evidence="10" key="2">
    <citation type="submission" date="2021-04" db="EMBL/GenBank/DDBJ databases">
        <authorList>
            <person name="Gilroy R."/>
        </authorList>
    </citation>
    <scope>NUCLEOTIDE SEQUENCE</scope>
    <source>
        <strain evidence="10">CHK188-5543</strain>
    </source>
</reference>
<protein>
    <recommendedName>
        <fullName evidence="3 8">Histidinol-phosphatase</fullName>
        <shortName evidence="8">HolPase</shortName>
        <ecNumber evidence="3 8">3.1.3.15</ecNumber>
    </recommendedName>
</protein>
<accession>A0A9D1WQS8</accession>
<evidence type="ECO:0000313" key="11">
    <source>
        <dbReference type="Proteomes" id="UP000886800"/>
    </source>
</evidence>
<dbReference type="EC" id="3.1.3.15" evidence="3 8"/>